<accession>A0A0D0DZY4</accession>
<dbReference type="HOGENOM" id="CLU_3093054_0_0_1"/>
<dbReference type="EMBL" id="KN825237">
    <property type="protein sequence ID" value="KIK92859.1"/>
    <property type="molecule type" value="Genomic_DNA"/>
</dbReference>
<feature type="non-terminal residue" evidence="1">
    <location>
        <position position="52"/>
    </location>
</feature>
<proteinExistence type="predicted"/>
<sequence>LLARHKPLVDQDLKFMTAVSNTNGSIHHMADLAWFWTMDVPRDAQESNWMSK</sequence>
<evidence type="ECO:0000313" key="2">
    <source>
        <dbReference type="Proteomes" id="UP000054538"/>
    </source>
</evidence>
<evidence type="ECO:0000313" key="1">
    <source>
        <dbReference type="EMBL" id="KIK92859.1"/>
    </source>
</evidence>
<reference evidence="2" key="2">
    <citation type="submission" date="2015-01" db="EMBL/GenBank/DDBJ databases">
        <title>Evolutionary Origins and Diversification of the Mycorrhizal Mutualists.</title>
        <authorList>
            <consortium name="DOE Joint Genome Institute"/>
            <consortium name="Mycorrhizal Genomics Consortium"/>
            <person name="Kohler A."/>
            <person name="Kuo A."/>
            <person name="Nagy L.G."/>
            <person name="Floudas D."/>
            <person name="Copeland A."/>
            <person name="Barry K.W."/>
            <person name="Cichocki N."/>
            <person name="Veneault-Fourrey C."/>
            <person name="LaButti K."/>
            <person name="Lindquist E.A."/>
            <person name="Lipzen A."/>
            <person name="Lundell T."/>
            <person name="Morin E."/>
            <person name="Murat C."/>
            <person name="Riley R."/>
            <person name="Ohm R."/>
            <person name="Sun H."/>
            <person name="Tunlid A."/>
            <person name="Henrissat B."/>
            <person name="Grigoriev I.V."/>
            <person name="Hibbett D.S."/>
            <person name="Martin F."/>
        </authorList>
    </citation>
    <scope>NUCLEOTIDE SEQUENCE [LARGE SCALE GENOMIC DNA]</scope>
    <source>
        <strain evidence="2">Ve08.2h10</strain>
    </source>
</reference>
<gene>
    <name evidence="1" type="ORF">PAXRUDRAFT_94426</name>
</gene>
<name>A0A0D0DZY4_9AGAM</name>
<dbReference type="Proteomes" id="UP000054538">
    <property type="component" value="Unassembled WGS sequence"/>
</dbReference>
<feature type="non-terminal residue" evidence="1">
    <location>
        <position position="1"/>
    </location>
</feature>
<dbReference type="InParanoid" id="A0A0D0DZY4"/>
<reference evidence="1 2" key="1">
    <citation type="submission" date="2014-04" db="EMBL/GenBank/DDBJ databases">
        <authorList>
            <consortium name="DOE Joint Genome Institute"/>
            <person name="Kuo A."/>
            <person name="Kohler A."/>
            <person name="Jargeat P."/>
            <person name="Nagy L.G."/>
            <person name="Floudas D."/>
            <person name="Copeland A."/>
            <person name="Barry K.W."/>
            <person name="Cichocki N."/>
            <person name="Veneault-Fourrey C."/>
            <person name="LaButti K."/>
            <person name="Lindquist E.A."/>
            <person name="Lipzen A."/>
            <person name="Lundell T."/>
            <person name="Morin E."/>
            <person name="Murat C."/>
            <person name="Sun H."/>
            <person name="Tunlid A."/>
            <person name="Henrissat B."/>
            <person name="Grigoriev I.V."/>
            <person name="Hibbett D.S."/>
            <person name="Martin F."/>
            <person name="Nordberg H.P."/>
            <person name="Cantor M.N."/>
            <person name="Hua S.X."/>
        </authorList>
    </citation>
    <scope>NUCLEOTIDE SEQUENCE [LARGE SCALE GENOMIC DNA]</scope>
    <source>
        <strain evidence="1 2">Ve08.2h10</strain>
    </source>
</reference>
<keyword evidence="2" id="KW-1185">Reference proteome</keyword>
<protein>
    <submittedName>
        <fullName evidence="1">Unplaced genomic scaffold scaffold_415, whole genome shotgun sequence</fullName>
    </submittedName>
</protein>
<organism evidence="1 2">
    <name type="scientific">Paxillus rubicundulus Ve08.2h10</name>
    <dbReference type="NCBI Taxonomy" id="930991"/>
    <lineage>
        <taxon>Eukaryota</taxon>
        <taxon>Fungi</taxon>
        <taxon>Dikarya</taxon>
        <taxon>Basidiomycota</taxon>
        <taxon>Agaricomycotina</taxon>
        <taxon>Agaricomycetes</taxon>
        <taxon>Agaricomycetidae</taxon>
        <taxon>Boletales</taxon>
        <taxon>Paxilineae</taxon>
        <taxon>Paxillaceae</taxon>
        <taxon>Paxillus</taxon>
    </lineage>
</organism>
<dbReference type="AlphaFoldDB" id="A0A0D0DZY4"/>
<dbReference type="OrthoDB" id="3265433at2759"/>